<accession>A0A1V1PH82</accession>
<comment type="caution">
    <text evidence="3">The sequence shown here is derived from an EMBL/GenBank/DDBJ whole genome shotgun (WGS) entry which is preliminary data.</text>
</comment>
<dbReference type="Gene3D" id="1.20.120.160">
    <property type="entry name" value="HPT domain"/>
    <property type="match status" value="1"/>
</dbReference>
<reference evidence="4" key="1">
    <citation type="submission" date="2012-11" db="EMBL/GenBank/DDBJ databases">
        <authorList>
            <person name="Lucero-Rivera Y.E."/>
            <person name="Tovar-Ramirez D."/>
        </authorList>
    </citation>
    <scope>NUCLEOTIDE SEQUENCE [LARGE SCALE GENOMIC DNA]</scope>
    <source>
        <strain evidence="4">Araruama</strain>
    </source>
</reference>
<gene>
    <name evidence="3" type="ORF">OMM_06551</name>
</gene>
<dbReference type="EMBL" id="ATBP01000024">
    <property type="protein sequence ID" value="ETR74045.1"/>
    <property type="molecule type" value="Genomic_DNA"/>
</dbReference>
<dbReference type="InterPro" id="IPR036641">
    <property type="entry name" value="HPT_dom_sf"/>
</dbReference>
<dbReference type="Proteomes" id="UP000189670">
    <property type="component" value="Unassembled WGS sequence"/>
</dbReference>
<dbReference type="GO" id="GO:0004672">
    <property type="term" value="F:protein kinase activity"/>
    <property type="evidence" value="ECO:0007669"/>
    <property type="project" value="UniProtKB-ARBA"/>
</dbReference>
<dbReference type="Pfam" id="PF01627">
    <property type="entry name" value="Hpt"/>
    <property type="match status" value="1"/>
</dbReference>
<evidence type="ECO:0000259" key="2">
    <source>
        <dbReference type="PROSITE" id="PS50894"/>
    </source>
</evidence>
<feature type="modified residue" description="Phosphohistidine" evidence="1">
    <location>
        <position position="53"/>
    </location>
</feature>
<dbReference type="InterPro" id="IPR008207">
    <property type="entry name" value="Sig_transdc_His_kin_Hpt_dom"/>
</dbReference>
<evidence type="ECO:0000313" key="4">
    <source>
        <dbReference type="Proteomes" id="UP000189670"/>
    </source>
</evidence>
<protein>
    <recommendedName>
        <fullName evidence="2">HPt domain-containing protein</fullName>
    </recommendedName>
</protein>
<evidence type="ECO:0000313" key="3">
    <source>
        <dbReference type="EMBL" id="ETR74045.1"/>
    </source>
</evidence>
<keyword evidence="1" id="KW-0597">Phosphoprotein</keyword>
<sequence>MINVKHIESYVGSDIKEIQAVLSIFIKDIDPQLRALKTAIDNKDSQEVERVAHGIKGACADIGSKIIKESALAIEQAAKNYDVDNYRHQYLQIVEQTKALKRLGADQDNTFH</sequence>
<feature type="domain" description="HPt" evidence="2">
    <location>
        <begin position="14"/>
        <end position="112"/>
    </location>
</feature>
<dbReference type="AlphaFoldDB" id="A0A1V1PH82"/>
<dbReference type="GO" id="GO:0000160">
    <property type="term" value="P:phosphorelay signal transduction system"/>
    <property type="evidence" value="ECO:0007669"/>
    <property type="project" value="InterPro"/>
</dbReference>
<proteinExistence type="predicted"/>
<dbReference type="PROSITE" id="PS50894">
    <property type="entry name" value="HPT"/>
    <property type="match status" value="1"/>
</dbReference>
<name>A0A1V1PH82_9BACT</name>
<dbReference type="SUPFAM" id="SSF47226">
    <property type="entry name" value="Histidine-containing phosphotransfer domain, HPT domain"/>
    <property type="match status" value="1"/>
</dbReference>
<dbReference type="CDD" id="cd00088">
    <property type="entry name" value="HPT"/>
    <property type="match status" value="1"/>
</dbReference>
<organism evidence="3 4">
    <name type="scientific">Candidatus Magnetoglobus multicellularis str. Araruama</name>
    <dbReference type="NCBI Taxonomy" id="890399"/>
    <lineage>
        <taxon>Bacteria</taxon>
        <taxon>Pseudomonadati</taxon>
        <taxon>Thermodesulfobacteriota</taxon>
        <taxon>Desulfobacteria</taxon>
        <taxon>Desulfobacterales</taxon>
        <taxon>Desulfobacteraceae</taxon>
        <taxon>Candidatus Magnetoglobus</taxon>
    </lineage>
</organism>
<evidence type="ECO:0000256" key="1">
    <source>
        <dbReference type="PROSITE-ProRule" id="PRU00110"/>
    </source>
</evidence>